<evidence type="ECO:0000313" key="3">
    <source>
        <dbReference type="Proteomes" id="UP000326671"/>
    </source>
</evidence>
<reference evidence="2 3" key="1">
    <citation type="submission" date="2019-09" db="EMBL/GenBank/DDBJ databases">
        <title>Whole genome sequences of isolates from the Mars Exploration Rovers.</title>
        <authorList>
            <person name="Seuylemezian A."/>
            <person name="Vaishampayan P."/>
        </authorList>
    </citation>
    <scope>NUCLEOTIDE SEQUENCE [LARGE SCALE GENOMIC DNA]</scope>
    <source>
        <strain evidence="2 3">MER_TA_151</strain>
    </source>
</reference>
<dbReference type="EMBL" id="VYKL01000023">
    <property type="protein sequence ID" value="KAA9022302.1"/>
    <property type="molecule type" value="Genomic_DNA"/>
</dbReference>
<dbReference type="AlphaFoldDB" id="A0A5J5HMQ5"/>
<sequence length="100" mass="11422">MERPIENKVHSLVGHSGNSDVDLIVNIDIHSKAIAYGMLCSLYAKGEITELELERAIEKLDHLIERDTKRKKSNKNPVSEHKPKPTLIYSPQQNSRGNWF</sequence>
<proteinExistence type="predicted"/>
<evidence type="ECO:0000313" key="2">
    <source>
        <dbReference type="EMBL" id="KAA9022302.1"/>
    </source>
</evidence>
<organism evidence="2 3">
    <name type="scientific">Niallia endozanthoxylica</name>
    <dbReference type="NCBI Taxonomy" id="2036016"/>
    <lineage>
        <taxon>Bacteria</taxon>
        <taxon>Bacillati</taxon>
        <taxon>Bacillota</taxon>
        <taxon>Bacilli</taxon>
        <taxon>Bacillales</taxon>
        <taxon>Bacillaceae</taxon>
        <taxon>Niallia</taxon>
    </lineage>
</organism>
<gene>
    <name evidence="2" type="ORF">F4V44_15665</name>
</gene>
<feature type="compositionally biased region" description="Polar residues" evidence="1">
    <location>
        <begin position="89"/>
        <end position="100"/>
    </location>
</feature>
<accession>A0A5J5HMQ5</accession>
<comment type="caution">
    <text evidence="2">The sequence shown here is derived from an EMBL/GenBank/DDBJ whole genome shotgun (WGS) entry which is preliminary data.</text>
</comment>
<name>A0A5J5HMQ5_9BACI</name>
<dbReference type="RefSeq" id="WP_150440959.1">
    <property type="nucleotide sequence ID" value="NZ_VYKL01000023.1"/>
</dbReference>
<keyword evidence="3" id="KW-1185">Reference proteome</keyword>
<feature type="region of interest" description="Disordered" evidence="1">
    <location>
        <begin position="64"/>
        <end position="100"/>
    </location>
</feature>
<evidence type="ECO:0000256" key="1">
    <source>
        <dbReference type="SAM" id="MobiDB-lite"/>
    </source>
</evidence>
<dbReference type="OrthoDB" id="2881225at2"/>
<protein>
    <submittedName>
        <fullName evidence="2">Uncharacterized protein</fullName>
    </submittedName>
</protein>
<dbReference type="Proteomes" id="UP000326671">
    <property type="component" value="Unassembled WGS sequence"/>
</dbReference>